<organism evidence="2 3">
    <name type="scientific">Iodobacter violaceini</name>
    <dbReference type="NCBI Taxonomy" id="3044271"/>
    <lineage>
        <taxon>Bacteria</taxon>
        <taxon>Pseudomonadati</taxon>
        <taxon>Pseudomonadota</taxon>
        <taxon>Betaproteobacteria</taxon>
        <taxon>Neisseriales</taxon>
        <taxon>Chitinibacteraceae</taxon>
        <taxon>Iodobacter</taxon>
    </lineage>
</organism>
<dbReference type="InterPro" id="IPR031939">
    <property type="entry name" value="Adhesin_E-like"/>
</dbReference>
<dbReference type="EMBL" id="JAAOLX010000007">
    <property type="protein sequence ID" value="NHQ87258.1"/>
    <property type="molecule type" value="Genomic_DNA"/>
</dbReference>
<sequence length="160" mass="18613">MMIRYLLLITLLAGCGKFEDEVYGPLEVPKEGDWRSYGTMADYEMLVDVKSITHDDDYAPTKYTYVWLQQKFNQDQIDETTKKKYRLKYSRHAIDCPSKKMAGVLSDLRDAENEQVARYDIPGFQWEFDEPPANSFGGDFVRQVCKIMAEKEAKAKLEEN</sequence>
<reference evidence="2 3" key="1">
    <citation type="submission" date="2020-03" db="EMBL/GenBank/DDBJ databases">
        <title>Draft genome sequence of environmentally isolated violet-colored cultures.</title>
        <authorList>
            <person name="Wilson H.S."/>
        </authorList>
    </citation>
    <scope>NUCLEOTIDE SEQUENCE [LARGE SCALE GENOMIC DNA]</scope>
    <source>
        <strain evidence="2 3">HSC-16F04</strain>
    </source>
</reference>
<accession>A0ABX0L3R0</accession>
<gene>
    <name evidence="2" type="ORF">HA050_14165</name>
</gene>
<dbReference type="RefSeq" id="WP_132038732.1">
    <property type="nucleotide sequence ID" value="NZ_JAAOLX010000007.1"/>
</dbReference>
<protein>
    <recommendedName>
        <fullName evidence="1">Surface-adhesin protein E-like domain-containing protein</fullName>
    </recommendedName>
</protein>
<feature type="domain" description="Surface-adhesin protein E-like" evidence="1">
    <location>
        <begin position="34"/>
        <end position="145"/>
    </location>
</feature>
<comment type="caution">
    <text evidence="2">The sequence shown here is derived from an EMBL/GenBank/DDBJ whole genome shotgun (WGS) entry which is preliminary data.</text>
</comment>
<evidence type="ECO:0000313" key="3">
    <source>
        <dbReference type="Proteomes" id="UP000712570"/>
    </source>
</evidence>
<dbReference type="PROSITE" id="PS51257">
    <property type="entry name" value="PROKAR_LIPOPROTEIN"/>
    <property type="match status" value="1"/>
</dbReference>
<dbReference type="Proteomes" id="UP000712570">
    <property type="component" value="Unassembled WGS sequence"/>
</dbReference>
<name>A0ABX0L3R0_9NEIS</name>
<keyword evidence="3" id="KW-1185">Reference proteome</keyword>
<proteinExistence type="predicted"/>
<dbReference type="Pfam" id="PF16747">
    <property type="entry name" value="Adhesin_E"/>
    <property type="match status" value="1"/>
</dbReference>
<evidence type="ECO:0000259" key="1">
    <source>
        <dbReference type="Pfam" id="PF16747"/>
    </source>
</evidence>
<evidence type="ECO:0000313" key="2">
    <source>
        <dbReference type="EMBL" id="NHQ87258.1"/>
    </source>
</evidence>